<dbReference type="InterPro" id="IPR029035">
    <property type="entry name" value="DHS-like_NAD/FAD-binding_dom"/>
</dbReference>
<dbReference type="Proteomes" id="UP000039865">
    <property type="component" value="Unassembled WGS sequence"/>
</dbReference>
<dbReference type="InParanoid" id="A0A078B8N2"/>
<dbReference type="GO" id="GO:0005634">
    <property type="term" value="C:nucleus"/>
    <property type="evidence" value="ECO:0007669"/>
    <property type="project" value="TreeGrafter"/>
</dbReference>
<feature type="binding site" evidence="3">
    <location>
        <position position="176"/>
    </location>
    <ligand>
        <name>Zn(2+)</name>
        <dbReference type="ChEBI" id="CHEBI:29105"/>
    </ligand>
</feature>
<dbReference type="Gene3D" id="3.40.50.1220">
    <property type="entry name" value="TPP-binding domain"/>
    <property type="match status" value="1"/>
</dbReference>
<dbReference type="PROSITE" id="PS50305">
    <property type="entry name" value="SIRTUIN"/>
    <property type="match status" value="1"/>
</dbReference>
<dbReference type="EMBL" id="CCKQ01017767">
    <property type="protein sequence ID" value="CDW89667.1"/>
    <property type="molecule type" value="Genomic_DNA"/>
</dbReference>
<keyword evidence="6" id="KW-1185">Reference proteome</keyword>
<dbReference type="GO" id="GO:0017136">
    <property type="term" value="F:histone deacetylase activity, NAD-dependent"/>
    <property type="evidence" value="ECO:0007669"/>
    <property type="project" value="TreeGrafter"/>
</dbReference>
<dbReference type="Gene3D" id="2.20.28.200">
    <property type="match status" value="1"/>
</dbReference>
<feature type="binding site" evidence="3">
    <location>
        <position position="181"/>
    </location>
    <ligand>
        <name>Zn(2+)</name>
        <dbReference type="ChEBI" id="CHEBI:29105"/>
    </ligand>
</feature>
<gene>
    <name evidence="5" type="primary">Contig12516.g13356</name>
    <name evidence="5" type="ORF">STYLEM_18803</name>
</gene>
<organism evidence="5 6">
    <name type="scientific">Stylonychia lemnae</name>
    <name type="common">Ciliate</name>
    <dbReference type="NCBI Taxonomy" id="5949"/>
    <lineage>
        <taxon>Eukaryota</taxon>
        <taxon>Sar</taxon>
        <taxon>Alveolata</taxon>
        <taxon>Ciliophora</taxon>
        <taxon>Intramacronucleata</taxon>
        <taxon>Spirotrichea</taxon>
        <taxon>Stichotrichia</taxon>
        <taxon>Sporadotrichida</taxon>
        <taxon>Oxytrichidae</taxon>
        <taxon>Stylonychinae</taxon>
        <taxon>Stylonychia</taxon>
    </lineage>
</organism>
<keyword evidence="2" id="KW-0520">NAD</keyword>
<dbReference type="InterPro" id="IPR050134">
    <property type="entry name" value="NAD-dep_sirtuin_deacylases"/>
</dbReference>
<name>A0A078B8N2_STYLE</name>
<evidence type="ECO:0000256" key="3">
    <source>
        <dbReference type="PROSITE-ProRule" id="PRU00236"/>
    </source>
</evidence>
<evidence type="ECO:0000313" key="6">
    <source>
        <dbReference type="Proteomes" id="UP000039865"/>
    </source>
</evidence>
<protein>
    <submittedName>
        <fullName evidence="5">Transcriptional sir2 family protein</fullName>
    </submittedName>
</protein>
<dbReference type="GO" id="GO:0070403">
    <property type="term" value="F:NAD+ binding"/>
    <property type="evidence" value="ECO:0007669"/>
    <property type="project" value="InterPro"/>
</dbReference>
<dbReference type="InterPro" id="IPR026590">
    <property type="entry name" value="Ssirtuin_cat_dom"/>
</dbReference>
<keyword evidence="1" id="KW-0808">Transferase</keyword>
<proteinExistence type="predicted"/>
<dbReference type="PANTHER" id="PTHR11085:SF10">
    <property type="entry name" value="NAD-DEPENDENT PROTEIN DEACYLASE SIRTUIN-5, MITOCHONDRIAL-RELATED"/>
    <property type="match status" value="1"/>
</dbReference>
<evidence type="ECO:0000256" key="1">
    <source>
        <dbReference type="ARBA" id="ARBA00022679"/>
    </source>
</evidence>
<dbReference type="SUPFAM" id="SSF52467">
    <property type="entry name" value="DHS-like NAD/FAD-binding domain"/>
    <property type="match status" value="1"/>
</dbReference>
<evidence type="ECO:0000256" key="2">
    <source>
        <dbReference type="ARBA" id="ARBA00023027"/>
    </source>
</evidence>
<evidence type="ECO:0000313" key="5">
    <source>
        <dbReference type="EMBL" id="CDW89667.1"/>
    </source>
</evidence>
<evidence type="ECO:0000259" key="4">
    <source>
        <dbReference type="PROSITE" id="PS50305"/>
    </source>
</evidence>
<dbReference type="InterPro" id="IPR003000">
    <property type="entry name" value="Sirtuin"/>
</dbReference>
<feature type="binding site" evidence="3">
    <location>
        <position position="148"/>
    </location>
    <ligand>
        <name>Zn(2+)</name>
        <dbReference type="ChEBI" id="CHEBI:29105"/>
    </ligand>
</feature>
<feature type="binding site" evidence="3">
    <location>
        <position position="151"/>
    </location>
    <ligand>
        <name>Zn(2+)</name>
        <dbReference type="ChEBI" id="CHEBI:29105"/>
    </ligand>
</feature>
<feature type="active site" description="Proton acceptor" evidence="3">
    <location>
        <position position="140"/>
    </location>
</feature>
<dbReference type="Pfam" id="PF02146">
    <property type="entry name" value="SIR2"/>
    <property type="match status" value="1"/>
</dbReference>
<feature type="domain" description="Deacetylase sirtuin-type" evidence="4">
    <location>
        <begin position="19"/>
        <end position="276"/>
    </location>
</feature>
<dbReference type="OrthoDB" id="424302at2759"/>
<dbReference type="PANTHER" id="PTHR11085">
    <property type="entry name" value="NAD-DEPENDENT PROTEIN DEACYLASE SIRTUIN-5, MITOCHONDRIAL-RELATED"/>
    <property type="match status" value="1"/>
</dbReference>
<keyword evidence="3" id="KW-0862">Zinc</keyword>
<sequence>MISKFRKAQKTKLEKIDLSHEIEEKSKRLADLIANSKNFTCFTGAGLSTSTGIPDYRSTSQTIIKTGAGQYELPPETTDQQKIVFLNETRRQVQAAKPSLSHMALFALMQNGYLKHVISQNTDALHLKSGIPYSNLTELHGNTTIEYCKSCSKMYFRDFRCRVSEDPRNHITGRKCEDTTCDGDLADEIVHFGESIPKDKLVEALTVAQQSDLQLCMGTSLRVKPANQIPIQTLKNKGSIAIVNLQYTPFDEHAHIRIHSLTDQVLVSACSHLNIEIPEYSLKRRIHITRPPLNENSLSLYGTYGNHKNMKLSFMQRIEYFDSHKHIYLNLDKEPFHIPDDYLIMDSTIDDEVEFRIHFYGHNREPYYSLLLPRSSLKELKSQEHLVCDITFDYNKLEWI</sequence>
<accession>A0A078B8N2</accession>
<reference evidence="5 6" key="1">
    <citation type="submission" date="2014-06" db="EMBL/GenBank/DDBJ databases">
        <authorList>
            <person name="Swart Estienne"/>
        </authorList>
    </citation>
    <scope>NUCLEOTIDE SEQUENCE [LARGE SCALE GENOMIC DNA]</scope>
    <source>
        <strain evidence="5 6">130c</strain>
    </source>
</reference>
<dbReference type="AlphaFoldDB" id="A0A078B8N2"/>
<dbReference type="GO" id="GO:0046872">
    <property type="term" value="F:metal ion binding"/>
    <property type="evidence" value="ECO:0007669"/>
    <property type="project" value="UniProtKB-KW"/>
</dbReference>
<keyword evidence="3" id="KW-0479">Metal-binding</keyword>